<feature type="domain" description="Aminoglycoside phosphotransferase" evidence="1">
    <location>
        <begin position="40"/>
        <end position="281"/>
    </location>
</feature>
<dbReference type="GO" id="GO:0042601">
    <property type="term" value="C:endospore-forming forespore"/>
    <property type="evidence" value="ECO:0007669"/>
    <property type="project" value="TreeGrafter"/>
</dbReference>
<comment type="caution">
    <text evidence="2">The sequence shown here is derived from an EMBL/GenBank/DDBJ whole genome shotgun (WGS) entry which is preliminary data.</text>
</comment>
<dbReference type="GO" id="GO:0016740">
    <property type="term" value="F:transferase activity"/>
    <property type="evidence" value="ECO:0007669"/>
    <property type="project" value="UniProtKB-KW"/>
</dbReference>
<dbReference type="Gene3D" id="3.30.200.20">
    <property type="entry name" value="Phosphorylase Kinase, domain 1"/>
    <property type="match status" value="1"/>
</dbReference>
<proteinExistence type="predicted"/>
<evidence type="ECO:0000259" key="1">
    <source>
        <dbReference type="Pfam" id="PF01636"/>
    </source>
</evidence>
<dbReference type="Pfam" id="PF01636">
    <property type="entry name" value="APH"/>
    <property type="match status" value="1"/>
</dbReference>
<keyword evidence="2" id="KW-0808">Transferase</keyword>
<dbReference type="InterPro" id="IPR047175">
    <property type="entry name" value="CotS-like"/>
</dbReference>
<organism evidence="2 3">
    <name type="scientific">Thermoactinomyces mirandus</name>
    <dbReference type="NCBI Taxonomy" id="2756294"/>
    <lineage>
        <taxon>Bacteria</taxon>
        <taxon>Bacillati</taxon>
        <taxon>Bacillota</taxon>
        <taxon>Bacilli</taxon>
        <taxon>Bacillales</taxon>
        <taxon>Thermoactinomycetaceae</taxon>
        <taxon>Thermoactinomyces</taxon>
    </lineage>
</organism>
<dbReference type="AlphaFoldDB" id="A0A7W1XT28"/>
<dbReference type="InterPro" id="IPR002575">
    <property type="entry name" value="Aminoglycoside_PTrfase"/>
</dbReference>
<sequence length="368" mass="43237">MPAFKRTEDWAYLTGEERLGDWLSLHYGLVLQSIEPVGGVVRLDTDQGVYVLKRVRFGEKDRWQGIRELADFLSGKKDRKVIIPPPILTQGRKTFFEGYRYPYVLLPWIEGVTPTLTEAEVWRNLSRDMAYFHLSTKEFAPVKIMEKWNRLGNWHPWWSKVYEQMEIFHLAANWTSIPTETDETWLNISSYSMGIMENLLKYYEQIDGEKLCQESAAYGKVCHGRWHRNNLLIDPDGVTVLLDWNEAVLDVRTADIADWLLYAYGRTSSREVMKIILSGYQEVSPLTEGDYALIYARLLFPGRLIRHLQNVYLNQSKPRDSTIRHIRKAIEIEEKKIRVLSVYAQLVRNHFQQTFPEIDWIHEKGKHV</sequence>
<dbReference type="Gene3D" id="3.90.1200.10">
    <property type="match status" value="1"/>
</dbReference>
<accession>A0A7W1XT28</accession>
<dbReference type="PANTHER" id="PTHR39179:SF1">
    <property type="entry name" value="SPORE COAT PROTEIN I"/>
    <property type="match status" value="1"/>
</dbReference>
<dbReference type="SUPFAM" id="SSF56112">
    <property type="entry name" value="Protein kinase-like (PK-like)"/>
    <property type="match status" value="1"/>
</dbReference>
<protein>
    <submittedName>
        <fullName evidence="2">Phosphotransferase</fullName>
    </submittedName>
</protein>
<evidence type="ECO:0000313" key="3">
    <source>
        <dbReference type="Proteomes" id="UP000538292"/>
    </source>
</evidence>
<reference evidence="2 3" key="1">
    <citation type="submission" date="2020-07" db="EMBL/GenBank/DDBJ databases">
        <title>Thermoactinomyces phylogeny.</title>
        <authorList>
            <person name="Dunlap C."/>
        </authorList>
    </citation>
    <scope>NUCLEOTIDE SEQUENCE [LARGE SCALE GENOMIC DNA]</scope>
    <source>
        <strain evidence="2 3">AMNI-1</strain>
    </source>
</reference>
<dbReference type="RefSeq" id="WP_181740627.1">
    <property type="nucleotide sequence ID" value="NZ_JACEOL010000034.1"/>
</dbReference>
<gene>
    <name evidence="2" type="ORF">H2C83_10625</name>
</gene>
<dbReference type="PANTHER" id="PTHR39179">
    <property type="entry name" value="SPORE COAT PROTEIN I"/>
    <property type="match status" value="1"/>
</dbReference>
<dbReference type="Proteomes" id="UP000538292">
    <property type="component" value="Unassembled WGS sequence"/>
</dbReference>
<dbReference type="EMBL" id="JACEOL010000034">
    <property type="protein sequence ID" value="MBA4602759.1"/>
    <property type="molecule type" value="Genomic_DNA"/>
</dbReference>
<keyword evidence="3" id="KW-1185">Reference proteome</keyword>
<name>A0A7W1XT28_9BACL</name>
<dbReference type="InterPro" id="IPR011009">
    <property type="entry name" value="Kinase-like_dom_sf"/>
</dbReference>
<evidence type="ECO:0000313" key="2">
    <source>
        <dbReference type="EMBL" id="MBA4602759.1"/>
    </source>
</evidence>